<evidence type="ECO:0000313" key="1">
    <source>
        <dbReference type="EMBL" id="KAI5077269.1"/>
    </source>
</evidence>
<dbReference type="PANTHER" id="PTHR21581:SF6">
    <property type="entry name" value="TRAFFICKING PROTEIN PARTICLE COMPLEX SUBUNIT 12"/>
    <property type="match status" value="1"/>
</dbReference>
<name>A0A9D4V0B4_ADICA</name>
<reference evidence="1" key="1">
    <citation type="submission" date="2021-01" db="EMBL/GenBank/DDBJ databases">
        <title>Adiantum capillus-veneris genome.</title>
        <authorList>
            <person name="Fang Y."/>
            <person name="Liao Q."/>
        </authorList>
    </citation>
    <scope>NUCLEOTIDE SEQUENCE</scope>
    <source>
        <strain evidence="1">H3</strain>
        <tissue evidence="1">Leaf</tissue>
    </source>
</reference>
<organism evidence="1 2">
    <name type="scientific">Adiantum capillus-veneris</name>
    <name type="common">Maidenhair fern</name>
    <dbReference type="NCBI Taxonomy" id="13818"/>
    <lineage>
        <taxon>Eukaryota</taxon>
        <taxon>Viridiplantae</taxon>
        <taxon>Streptophyta</taxon>
        <taxon>Embryophyta</taxon>
        <taxon>Tracheophyta</taxon>
        <taxon>Polypodiopsida</taxon>
        <taxon>Polypodiidae</taxon>
        <taxon>Polypodiales</taxon>
        <taxon>Pteridineae</taxon>
        <taxon>Pteridaceae</taxon>
        <taxon>Vittarioideae</taxon>
        <taxon>Adiantum</taxon>
    </lineage>
</organism>
<protein>
    <submittedName>
        <fullName evidence="1">Uncharacterized protein</fullName>
    </submittedName>
</protein>
<accession>A0A9D4V0B4</accession>
<dbReference type="EMBL" id="JABFUD020000007">
    <property type="protein sequence ID" value="KAI5077269.1"/>
    <property type="molecule type" value="Genomic_DNA"/>
</dbReference>
<comment type="caution">
    <text evidence="1">The sequence shown here is derived from an EMBL/GenBank/DDBJ whole genome shotgun (WGS) entry which is preliminary data.</text>
</comment>
<dbReference type="AlphaFoldDB" id="A0A9D4V0B4"/>
<keyword evidence="2" id="KW-1185">Reference proteome</keyword>
<gene>
    <name evidence="1" type="ORF">GOP47_0007093</name>
</gene>
<dbReference type="Proteomes" id="UP000886520">
    <property type="component" value="Chromosome 7"/>
</dbReference>
<dbReference type="OrthoDB" id="428342at2759"/>
<dbReference type="PANTHER" id="PTHR21581">
    <property type="entry name" value="D-ALANYL-D-ALANINE CARBOXYPEPTIDASE"/>
    <property type="match status" value="1"/>
</dbReference>
<proteinExistence type="predicted"/>
<sequence>MATEAQSSLLDSLCYNLSNLQQLARQGSWRALIDAVSQARKLSLPHLPHEQLVYHAYLVLSHMKLRSFGDASLEMDALADLDSPQYRYDHYPELYPHRTGSMVPFVLRWLHAELPYYLNEPAVAMERLYSLYDLCQKRIDQLLASPSNACTDNAEEHLDNCQSAPSYQALDSAALHSNGTHLVKRFFEK</sequence>
<evidence type="ECO:0000313" key="2">
    <source>
        <dbReference type="Proteomes" id="UP000886520"/>
    </source>
</evidence>